<evidence type="ECO:0000259" key="1">
    <source>
        <dbReference type="Pfam" id="PF00078"/>
    </source>
</evidence>
<reference evidence="2 3" key="1">
    <citation type="submission" date="2023-03" db="EMBL/GenBank/DDBJ databases">
        <title>WGS of Gossypium arboreum.</title>
        <authorList>
            <person name="Yu D."/>
        </authorList>
    </citation>
    <scope>NUCLEOTIDE SEQUENCE [LARGE SCALE GENOMIC DNA]</scope>
    <source>
        <tissue evidence="2">Leaf</tissue>
    </source>
</reference>
<sequence length="206" mass="22707">MKEEVVTALKEIGPMKTSGEDGFLAIFFQQFWHILGGKVTDYCLGILNRGLPVDRCNFTNIVLITKVFNLMNLGNFRPISLCNVLYKIMAKMIANLFESIISNCIDSAQSAFVLDKLISDNVLLAYEILHTFRQKGVGKKGFTAFKLDISKAYDKVECEGLYALITMALMDGSIKGEKASRGGPSISHLLFSDDSVLFGEGSKRGA</sequence>
<proteinExistence type="predicted"/>
<organism evidence="2 3">
    <name type="scientific">Gossypium arboreum</name>
    <name type="common">Tree cotton</name>
    <name type="synonym">Gossypium nanking</name>
    <dbReference type="NCBI Taxonomy" id="29729"/>
    <lineage>
        <taxon>Eukaryota</taxon>
        <taxon>Viridiplantae</taxon>
        <taxon>Streptophyta</taxon>
        <taxon>Embryophyta</taxon>
        <taxon>Tracheophyta</taxon>
        <taxon>Spermatophyta</taxon>
        <taxon>Magnoliopsida</taxon>
        <taxon>eudicotyledons</taxon>
        <taxon>Gunneridae</taxon>
        <taxon>Pentapetalae</taxon>
        <taxon>rosids</taxon>
        <taxon>malvids</taxon>
        <taxon>Malvales</taxon>
        <taxon>Malvaceae</taxon>
        <taxon>Malvoideae</taxon>
        <taxon>Gossypium</taxon>
    </lineage>
</organism>
<name>A0ABR0NXT9_GOSAR</name>
<dbReference type="InterPro" id="IPR043502">
    <property type="entry name" value="DNA/RNA_pol_sf"/>
</dbReference>
<dbReference type="InterPro" id="IPR000477">
    <property type="entry name" value="RT_dom"/>
</dbReference>
<dbReference type="PANTHER" id="PTHR46890:SF48">
    <property type="entry name" value="RNA-DIRECTED DNA POLYMERASE"/>
    <property type="match status" value="1"/>
</dbReference>
<dbReference type="Proteomes" id="UP001358586">
    <property type="component" value="Chromosome 8"/>
</dbReference>
<evidence type="ECO:0000313" key="3">
    <source>
        <dbReference type="Proteomes" id="UP001358586"/>
    </source>
</evidence>
<gene>
    <name evidence="2" type="ORF">PVK06_026466</name>
</gene>
<dbReference type="InterPro" id="IPR052343">
    <property type="entry name" value="Retrotransposon-Effector_Assoc"/>
</dbReference>
<protein>
    <recommendedName>
        <fullName evidence="1">Reverse transcriptase domain-containing protein</fullName>
    </recommendedName>
</protein>
<comment type="caution">
    <text evidence="2">The sequence shown here is derived from an EMBL/GenBank/DDBJ whole genome shotgun (WGS) entry which is preliminary data.</text>
</comment>
<keyword evidence="3" id="KW-1185">Reference proteome</keyword>
<dbReference type="PANTHER" id="PTHR46890">
    <property type="entry name" value="NON-LTR RETROLELEMENT REVERSE TRANSCRIPTASE-LIKE PROTEIN-RELATED"/>
    <property type="match status" value="1"/>
</dbReference>
<dbReference type="EMBL" id="JARKNE010000008">
    <property type="protein sequence ID" value="KAK5811144.1"/>
    <property type="molecule type" value="Genomic_DNA"/>
</dbReference>
<accession>A0ABR0NXT9</accession>
<feature type="domain" description="Reverse transcriptase" evidence="1">
    <location>
        <begin position="73"/>
        <end position="165"/>
    </location>
</feature>
<evidence type="ECO:0000313" key="2">
    <source>
        <dbReference type="EMBL" id="KAK5811144.1"/>
    </source>
</evidence>
<dbReference type="Pfam" id="PF00078">
    <property type="entry name" value="RVT_1"/>
    <property type="match status" value="1"/>
</dbReference>
<dbReference type="SUPFAM" id="SSF56672">
    <property type="entry name" value="DNA/RNA polymerases"/>
    <property type="match status" value="1"/>
</dbReference>